<dbReference type="AlphaFoldDB" id="A0A6M3ZQZ7"/>
<comment type="similarity">
    <text evidence="2">Belongs to the PpiC/parvulin rotamase family.</text>
</comment>
<dbReference type="InterPro" id="IPR050245">
    <property type="entry name" value="PrsA_foldase"/>
</dbReference>
<dbReference type="InterPro" id="IPR000297">
    <property type="entry name" value="PPIase_PpiC"/>
</dbReference>
<reference evidence="7 8" key="1">
    <citation type="journal article" date="2012" name="J. Bacteriol.">
        <title>Genome sequence of the pathogenic Herbaspirillum seropedicae strain Os34, isolated from rice roots.</title>
        <authorList>
            <person name="Ye W."/>
            <person name="Ye S."/>
            <person name="Liu J."/>
            <person name="Chang S."/>
            <person name="Chen M."/>
            <person name="Zhu B."/>
            <person name="Guo L."/>
            <person name="An Q."/>
        </authorList>
    </citation>
    <scope>NUCLEOTIDE SEQUENCE [LARGE SCALE GENOMIC DNA]</scope>
    <source>
        <strain evidence="7 8">Os34</strain>
    </source>
</reference>
<evidence type="ECO:0000256" key="3">
    <source>
        <dbReference type="ARBA" id="ARBA00013194"/>
    </source>
</evidence>
<feature type="domain" description="PpiC" evidence="6">
    <location>
        <begin position="127"/>
        <end position="241"/>
    </location>
</feature>
<evidence type="ECO:0000313" key="8">
    <source>
        <dbReference type="Proteomes" id="UP000501648"/>
    </source>
</evidence>
<dbReference type="NCBIfam" id="TIGR02925">
    <property type="entry name" value="cis_trans_EpsD"/>
    <property type="match status" value="1"/>
</dbReference>
<dbReference type="Gene3D" id="1.10.8.1040">
    <property type="match status" value="1"/>
</dbReference>
<dbReference type="RefSeq" id="WP_017450884.1">
    <property type="nucleotide sequence ID" value="NZ_CP008956.1"/>
</dbReference>
<proteinExistence type="inferred from homology"/>
<evidence type="ECO:0000313" key="7">
    <source>
        <dbReference type="EMBL" id="QJQ00683.1"/>
    </source>
</evidence>
<dbReference type="EC" id="5.2.1.8" evidence="3"/>
<dbReference type="PANTHER" id="PTHR47245">
    <property type="entry name" value="PEPTIDYLPROLYL ISOMERASE"/>
    <property type="match status" value="1"/>
</dbReference>
<keyword evidence="7" id="KW-0413">Isomerase</keyword>
<evidence type="ECO:0000259" key="6">
    <source>
        <dbReference type="Pfam" id="PF13145"/>
    </source>
</evidence>
<keyword evidence="4" id="KW-0697">Rotamase</keyword>
<dbReference type="PROSITE" id="PS51257">
    <property type="entry name" value="PROKAR_LIPOPROTEIN"/>
    <property type="match status" value="1"/>
</dbReference>
<feature type="compositionally biased region" description="Basic and acidic residues" evidence="5">
    <location>
        <begin position="304"/>
        <end position="313"/>
    </location>
</feature>
<dbReference type="PANTHER" id="PTHR47245:SF2">
    <property type="entry name" value="PEPTIDYL-PROLYL CIS-TRANS ISOMERASE HP_0175-RELATED"/>
    <property type="match status" value="1"/>
</dbReference>
<dbReference type="InterPro" id="IPR027304">
    <property type="entry name" value="Trigger_fact/SurA_dom_sf"/>
</dbReference>
<sequence length="322" mass="34863">MKIGKATGTTYNKLTVKALVSAMLLIGLVACGEKKSASSSSQVVANVDGQEITIHQVNNELAKTGGTEVTKQLLDGLVARQLLVNAAKKDKLDADPAVLADMERARNLVLAQSYVASKLKAPTRPLDQEVEDLYRKNPDWFAQRKQYEFAQLIIAGSNLTPELNALMDQPGKRLDDVATWLDAHHIQFARQQVIKTTADLPPQMNASLKNMERGSLFVVIEGPTAILTSVQDVKSTPLSLAVATPQIVQYLVTQKQNQASEQLVENLRKDAKIEYSDQAKSFKDMNAQAAKANPNAGAAGATGKDPEKVKNDAISRGVAGFK</sequence>
<feature type="compositionally biased region" description="Low complexity" evidence="5">
    <location>
        <begin position="286"/>
        <end position="303"/>
    </location>
</feature>
<dbReference type="Proteomes" id="UP000501648">
    <property type="component" value="Chromosome"/>
</dbReference>
<evidence type="ECO:0000256" key="2">
    <source>
        <dbReference type="ARBA" id="ARBA00007656"/>
    </source>
</evidence>
<organism evidence="7 8">
    <name type="scientific">Herbaspirillum rubrisubalbicans Os34</name>
    <dbReference type="NCBI Taxonomy" id="1235827"/>
    <lineage>
        <taxon>Bacteria</taxon>
        <taxon>Pseudomonadati</taxon>
        <taxon>Pseudomonadota</taxon>
        <taxon>Betaproteobacteria</taxon>
        <taxon>Burkholderiales</taxon>
        <taxon>Oxalobacteraceae</taxon>
        <taxon>Herbaspirillum</taxon>
    </lineage>
</organism>
<protein>
    <recommendedName>
        <fullName evidence="3">peptidylprolyl isomerase</fullName>
        <ecNumber evidence="3">5.2.1.8</ecNumber>
    </recommendedName>
</protein>
<dbReference type="GO" id="GO:0003755">
    <property type="term" value="F:peptidyl-prolyl cis-trans isomerase activity"/>
    <property type="evidence" value="ECO:0007669"/>
    <property type="project" value="UniProtKB-KW"/>
</dbReference>
<dbReference type="SUPFAM" id="SSF109998">
    <property type="entry name" value="Triger factor/SurA peptide-binding domain-like"/>
    <property type="match status" value="1"/>
</dbReference>
<feature type="region of interest" description="Disordered" evidence="5">
    <location>
        <begin position="286"/>
        <end position="322"/>
    </location>
</feature>
<accession>A0A6M3ZQZ7</accession>
<comment type="catalytic activity">
    <reaction evidence="1">
        <text>[protein]-peptidylproline (omega=180) = [protein]-peptidylproline (omega=0)</text>
        <dbReference type="Rhea" id="RHEA:16237"/>
        <dbReference type="Rhea" id="RHEA-COMP:10747"/>
        <dbReference type="Rhea" id="RHEA-COMP:10748"/>
        <dbReference type="ChEBI" id="CHEBI:83833"/>
        <dbReference type="ChEBI" id="CHEBI:83834"/>
        <dbReference type="EC" id="5.2.1.8"/>
    </reaction>
</comment>
<dbReference type="InterPro" id="IPR014274">
    <property type="entry name" value="PPIase_EpsD"/>
</dbReference>
<dbReference type="Pfam" id="PF13145">
    <property type="entry name" value="Rotamase_2"/>
    <property type="match status" value="1"/>
</dbReference>
<evidence type="ECO:0000256" key="1">
    <source>
        <dbReference type="ARBA" id="ARBA00000971"/>
    </source>
</evidence>
<gene>
    <name evidence="7" type="primary">epsD</name>
    <name evidence="7" type="ORF">C798_10715</name>
</gene>
<dbReference type="EMBL" id="CP008956">
    <property type="protein sequence ID" value="QJQ00683.1"/>
    <property type="molecule type" value="Genomic_DNA"/>
</dbReference>
<evidence type="ECO:0000256" key="5">
    <source>
        <dbReference type="SAM" id="MobiDB-lite"/>
    </source>
</evidence>
<evidence type="ECO:0000256" key="4">
    <source>
        <dbReference type="ARBA" id="ARBA00023110"/>
    </source>
</evidence>
<name>A0A6M3ZQZ7_9BURK</name>